<dbReference type="AlphaFoldDB" id="A0A2S0ML30"/>
<dbReference type="EMBL" id="CP027665">
    <property type="protein sequence ID" value="AVO36595.2"/>
    <property type="molecule type" value="Genomic_DNA"/>
</dbReference>
<dbReference type="Proteomes" id="UP000237655">
    <property type="component" value="Chromosome"/>
</dbReference>
<dbReference type="KEGG" id="thas:C6Y53_02020"/>
<evidence type="ECO:0000313" key="2">
    <source>
        <dbReference type="Proteomes" id="UP000237655"/>
    </source>
</evidence>
<keyword evidence="2" id="KW-1185">Reference proteome</keyword>
<proteinExistence type="predicted"/>
<reference evidence="2" key="1">
    <citation type="submission" date="2018-03" db="EMBL/GenBank/DDBJ databases">
        <title>Genomic analysis of the strain SH-1 isolated from shrimp intestine.</title>
        <authorList>
            <person name="Kim Y.-S."/>
            <person name="Kim S.-E."/>
            <person name="Kim K.-H."/>
        </authorList>
    </citation>
    <scope>NUCLEOTIDE SEQUENCE [LARGE SCALE GENOMIC DNA]</scope>
    <source>
        <strain evidence="2">SH-1</strain>
    </source>
</reference>
<accession>A0A2S0ML30</accession>
<dbReference type="RefSeq" id="WP_149615438.1">
    <property type="nucleotide sequence ID" value="NZ_CP027665.1"/>
</dbReference>
<organism evidence="1 2">
    <name type="scientific">Pukyongiella litopenaei</name>
    <dbReference type="NCBI Taxonomy" id="2605946"/>
    <lineage>
        <taxon>Bacteria</taxon>
        <taxon>Pseudomonadati</taxon>
        <taxon>Pseudomonadota</taxon>
        <taxon>Alphaproteobacteria</taxon>
        <taxon>Rhodobacterales</taxon>
        <taxon>Paracoccaceae</taxon>
        <taxon>Pukyongiella</taxon>
    </lineage>
</organism>
<evidence type="ECO:0000313" key="1">
    <source>
        <dbReference type="EMBL" id="AVO36595.2"/>
    </source>
</evidence>
<gene>
    <name evidence="1" type="ORF">C6Y53_02020</name>
</gene>
<name>A0A2S0ML30_9RHOB</name>
<protein>
    <submittedName>
        <fullName evidence="1">Uncharacterized protein</fullName>
    </submittedName>
</protein>
<sequence length="198" mass="21231">MDTLKVTRMTFELPVPVSMTRTRGGQINTAEVGASLWSGSISLLARDRAEAQRLRTILTALQVPGRAFHVYDPFCRRPLNDPTPSVLGSETITAHSASSLTVGGLPNGFKIAAGDYIAVYDDTPAHVNLYQFTSDATVSGGSSGAVGVQPFVRGTPTGNCTMERPYCEAVVVPGEVNFGEHRPGITEGISFRFQQTLR</sequence>